<comment type="caution">
    <text evidence="6">The sequence shown here is derived from an EMBL/GenBank/DDBJ whole genome shotgun (WGS) entry which is preliminary data.</text>
</comment>
<dbReference type="AlphaFoldDB" id="A0A1Q9D2L2"/>
<dbReference type="Pfam" id="PF01124">
    <property type="entry name" value="MAPEG"/>
    <property type="match status" value="1"/>
</dbReference>
<keyword evidence="2 5" id="KW-0812">Transmembrane</keyword>
<evidence type="ECO:0000256" key="5">
    <source>
        <dbReference type="SAM" id="Phobius"/>
    </source>
</evidence>
<evidence type="ECO:0000256" key="2">
    <source>
        <dbReference type="ARBA" id="ARBA00022692"/>
    </source>
</evidence>
<evidence type="ECO:0000313" key="6">
    <source>
        <dbReference type="EMBL" id="OLP89384.1"/>
    </source>
</evidence>
<organism evidence="6 7">
    <name type="scientific">Symbiodinium microadriaticum</name>
    <name type="common">Dinoflagellate</name>
    <name type="synonym">Zooxanthella microadriatica</name>
    <dbReference type="NCBI Taxonomy" id="2951"/>
    <lineage>
        <taxon>Eukaryota</taxon>
        <taxon>Sar</taxon>
        <taxon>Alveolata</taxon>
        <taxon>Dinophyceae</taxon>
        <taxon>Suessiales</taxon>
        <taxon>Symbiodiniaceae</taxon>
        <taxon>Symbiodinium</taxon>
    </lineage>
</organism>
<keyword evidence="3 5" id="KW-1133">Transmembrane helix</keyword>
<evidence type="ECO:0000313" key="7">
    <source>
        <dbReference type="Proteomes" id="UP000186817"/>
    </source>
</evidence>
<keyword evidence="4 5" id="KW-0472">Membrane</keyword>
<accession>A0A1Q9D2L2</accession>
<proteinExistence type="predicted"/>
<dbReference type="InterPro" id="IPR023352">
    <property type="entry name" value="MAPEG-like_dom_sf"/>
</dbReference>
<evidence type="ECO:0000256" key="1">
    <source>
        <dbReference type="ARBA" id="ARBA00004370"/>
    </source>
</evidence>
<dbReference type="GO" id="GO:0016020">
    <property type="term" value="C:membrane"/>
    <property type="evidence" value="ECO:0007669"/>
    <property type="project" value="UniProtKB-SubCell"/>
</dbReference>
<comment type="subcellular location">
    <subcellularLocation>
        <location evidence="1">Membrane</location>
    </subcellularLocation>
</comment>
<reference evidence="6 7" key="1">
    <citation type="submission" date="2016-02" db="EMBL/GenBank/DDBJ databases">
        <title>Genome analysis of coral dinoflagellate symbionts highlights evolutionary adaptations to a symbiotic lifestyle.</title>
        <authorList>
            <person name="Aranda M."/>
            <person name="Li Y."/>
            <person name="Liew Y.J."/>
            <person name="Baumgarten S."/>
            <person name="Simakov O."/>
            <person name="Wilson M."/>
            <person name="Piel J."/>
            <person name="Ashoor H."/>
            <person name="Bougouffa S."/>
            <person name="Bajic V.B."/>
            <person name="Ryu T."/>
            <person name="Ravasi T."/>
            <person name="Bayer T."/>
            <person name="Micklem G."/>
            <person name="Kim H."/>
            <person name="Bhak J."/>
            <person name="Lajeunesse T.C."/>
            <person name="Voolstra C.R."/>
        </authorList>
    </citation>
    <scope>NUCLEOTIDE SEQUENCE [LARGE SCALE GENOMIC DNA]</scope>
    <source>
        <strain evidence="6 7">CCMP2467</strain>
    </source>
</reference>
<dbReference type="InterPro" id="IPR001129">
    <property type="entry name" value="Membr-assoc_MAPEG"/>
</dbReference>
<sequence length="204" mass="22900">MAFPAPCWFKAGLKTSHHSTMASSTPLVRLENGLPDVPADKKMPPRWLKASMSSAEPEPQTSSTLYEADRIGICGASWTLQLKTLRWLYLSLFVVYYTKQFVSQQASMERNAASVMLPNQSVHKVMVKEGATALPYVLLEETGPVGRANRAQRGFENLMEYLPLYLAYLFANGFVYPFPAFVNACVFFIARVKYARDYTAARAH</sequence>
<gene>
    <name evidence="6" type="ORF">AK812_SmicGene29161</name>
</gene>
<dbReference type="EMBL" id="LSRX01000763">
    <property type="protein sequence ID" value="OLP89384.1"/>
    <property type="molecule type" value="Genomic_DNA"/>
</dbReference>
<dbReference type="SUPFAM" id="SSF161084">
    <property type="entry name" value="MAPEG domain-like"/>
    <property type="match status" value="1"/>
</dbReference>
<dbReference type="Gene3D" id="1.20.120.550">
    <property type="entry name" value="Membrane associated eicosanoid/glutathione metabolism-like domain"/>
    <property type="match status" value="1"/>
</dbReference>
<name>A0A1Q9D2L2_SYMMI</name>
<evidence type="ECO:0000256" key="3">
    <source>
        <dbReference type="ARBA" id="ARBA00022989"/>
    </source>
</evidence>
<protein>
    <submittedName>
        <fullName evidence="6">Uncharacterized protein</fullName>
    </submittedName>
</protein>
<feature type="transmembrane region" description="Helical" evidence="5">
    <location>
        <begin position="165"/>
        <end position="190"/>
    </location>
</feature>
<keyword evidence="7" id="KW-1185">Reference proteome</keyword>
<dbReference type="OrthoDB" id="410651at2759"/>
<evidence type="ECO:0000256" key="4">
    <source>
        <dbReference type="ARBA" id="ARBA00023136"/>
    </source>
</evidence>
<dbReference type="Proteomes" id="UP000186817">
    <property type="component" value="Unassembled WGS sequence"/>
</dbReference>